<evidence type="ECO:0000313" key="3">
    <source>
        <dbReference type="Proteomes" id="UP000279259"/>
    </source>
</evidence>
<dbReference type="EMBL" id="RSCD01000001">
    <property type="protein sequence ID" value="RSH95450.1"/>
    <property type="molecule type" value="Genomic_DNA"/>
</dbReference>
<feature type="signal peptide" evidence="1">
    <location>
        <begin position="1"/>
        <end position="18"/>
    </location>
</feature>
<evidence type="ECO:0000256" key="1">
    <source>
        <dbReference type="SAM" id="SignalP"/>
    </source>
</evidence>
<keyword evidence="3" id="KW-1185">Reference proteome</keyword>
<sequence>MKSYGIILLALVSGMVSAAPATDATFKQTSRDEILRRKVKRALAHERGQAPTYDTCANSPPYSGQSAIYATFSDASFSGSLMTSGTPIPESNTDQCANDCGNEPGCAGATFDGEDCTIITSFSGVLANATGSYTLFQGQDCAAAVAAYMGKCCRGAGIACCNTYVPPE</sequence>
<dbReference type="Proteomes" id="UP000279259">
    <property type="component" value="Unassembled WGS sequence"/>
</dbReference>
<dbReference type="AlphaFoldDB" id="A0A427YWE6"/>
<evidence type="ECO:0008006" key="4">
    <source>
        <dbReference type="Google" id="ProtNLM"/>
    </source>
</evidence>
<protein>
    <recommendedName>
        <fullName evidence="4">Apple domain-containing protein</fullName>
    </recommendedName>
</protein>
<accession>A0A427YWE6</accession>
<gene>
    <name evidence="2" type="ORF">EHS25_000542</name>
</gene>
<comment type="caution">
    <text evidence="2">The sequence shown here is derived from an EMBL/GenBank/DDBJ whole genome shotgun (WGS) entry which is preliminary data.</text>
</comment>
<keyword evidence="1" id="KW-0732">Signal</keyword>
<proteinExistence type="predicted"/>
<reference evidence="2 3" key="1">
    <citation type="submission" date="2018-11" db="EMBL/GenBank/DDBJ databases">
        <title>Genome sequence of Saitozyma podzolica DSM 27192.</title>
        <authorList>
            <person name="Aliyu H."/>
            <person name="Gorte O."/>
            <person name="Ochsenreither K."/>
        </authorList>
    </citation>
    <scope>NUCLEOTIDE SEQUENCE [LARGE SCALE GENOMIC DNA]</scope>
    <source>
        <strain evidence="2 3">DSM 27192</strain>
    </source>
</reference>
<evidence type="ECO:0000313" key="2">
    <source>
        <dbReference type="EMBL" id="RSH95450.1"/>
    </source>
</evidence>
<feature type="chain" id="PRO_5019536556" description="Apple domain-containing protein" evidence="1">
    <location>
        <begin position="19"/>
        <end position="168"/>
    </location>
</feature>
<organism evidence="2 3">
    <name type="scientific">Saitozyma podzolica</name>
    <dbReference type="NCBI Taxonomy" id="1890683"/>
    <lineage>
        <taxon>Eukaryota</taxon>
        <taxon>Fungi</taxon>
        <taxon>Dikarya</taxon>
        <taxon>Basidiomycota</taxon>
        <taxon>Agaricomycotina</taxon>
        <taxon>Tremellomycetes</taxon>
        <taxon>Tremellales</taxon>
        <taxon>Trimorphomycetaceae</taxon>
        <taxon>Saitozyma</taxon>
    </lineage>
</organism>
<name>A0A427YWE6_9TREE</name>